<accession>A0A9P6TEZ3</accession>
<dbReference type="AlphaFoldDB" id="A0A9P6TEZ3"/>
<organism evidence="4 5">
    <name type="scientific">Cronartium quercuum f. sp. fusiforme G11</name>
    <dbReference type="NCBI Taxonomy" id="708437"/>
    <lineage>
        <taxon>Eukaryota</taxon>
        <taxon>Fungi</taxon>
        <taxon>Dikarya</taxon>
        <taxon>Basidiomycota</taxon>
        <taxon>Pucciniomycotina</taxon>
        <taxon>Pucciniomycetes</taxon>
        <taxon>Pucciniales</taxon>
        <taxon>Coleosporiaceae</taxon>
        <taxon>Cronartium</taxon>
    </lineage>
</organism>
<dbReference type="OrthoDB" id="10258924at2759"/>
<feature type="domain" description="Lumazine-binding" evidence="3">
    <location>
        <begin position="1"/>
        <end position="106"/>
    </location>
</feature>
<keyword evidence="5" id="KW-1185">Reference proteome</keyword>
<dbReference type="CDD" id="cd00402">
    <property type="entry name" value="Riboflavin_synthase_like"/>
    <property type="match status" value="1"/>
</dbReference>
<feature type="repeat" description="Lumazine-binding" evidence="2">
    <location>
        <begin position="107"/>
        <end position="217"/>
    </location>
</feature>
<comment type="caution">
    <text evidence="4">The sequence shown here is derived from an EMBL/GenBank/DDBJ whole genome shotgun (WGS) entry which is preliminary data.</text>
</comment>
<evidence type="ECO:0000313" key="5">
    <source>
        <dbReference type="Proteomes" id="UP000886653"/>
    </source>
</evidence>
<gene>
    <name evidence="4" type="ORF">CROQUDRAFT_653193</name>
</gene>
<dbReference type="PROSITE" id="PS51177">
    <property type="entry name" value="LUMAZINE_BIND"/>
    <property type="match status" value="2"/>
</dbReference>
<dbReference type="InterPro" id="IPR017938">
    <property type="entry name" value="Riboflavin_synthase-like_b-brl"/>
</dbReference>
<dbReference type="GO" id="GO:0004746">
    <property type="term" value="F:riboflavin synthase activity"/>
    <property type="evidence" value="ECO:0007669"/>
    <property type="project" value="TreeGrafter"/>
</dbReference>
<proteinExistence type="predicted"/>
<dbReference type="Pfam" id="PF00677">
    <property type="entry name" value="Lum_binding"/>
    <property type="match status" value="2"/>
</dbReference>
<feature type="domain" description="Lumazine-binding" evidence="3">
    <location>
        <begin position="107"/>
        <end position="217"/>
    </location>
</feature>
<dbReference type="InterPro" id="IPR026017">
    <property type="entry name" value="Lumazine-bd_dom"/>
</dbReference>
<dbReference type="EMBL" id="MU167224">
    <property type="protein sequence ID" value="KAG0149887.1"/>
    <property type="molecule type" value="Genomic_DNA"/>
</dbReference>
<dbReference type="GO" id="GO:0009231">
    <property type="term" value="P:riboflavin biosynthetic process"/>
    <property type="evidence" value="ECO:0007669"/>
    <property type="project" value="TreeGrafter"/>
</dbReference>
<keyword evidence="1" id="KW-0677">Repeat</keyword>
<dbReference type="NCBIfam" id="NF006767">
    <property type="entry name" value="PRK09289.1"/>
    <property type="match status" value="1"/>
</dbReference>
<feature type="repeat" description="Lumazine-binding" evidence="2">
    <location>
        <begin position="1"/>
        <end position="106"/>
    </location>
</feature>
<evidence type="ECO:0000256" key="2">
    <source>
        <dbReference type="PROSITE-ProRule" id="PRU00524"/>
    </source>
</evidence>
<dbReference type="SUPFAM" id="SSF63380">
    <property type="entry name" value="Riboflavin synthase domain-like"/>
    <property type="match status" value="2"/>
</dbReference>
<protein>
    <recommendedName>
        <fullName evidence="3">Lumazine-binding domain-containing protein</fullName>
    </recommendedName>
</protein>
<dbReference type="Proteomes" id="UP000886653">
    <property type="component" value="Unassembled WGS sequence"/>
</dbReference>
<dbReference type="InterPro" id="IPR001783">
    <property type="entry name" value="Lumazine-bd"/>
</dbReference>
<evidence type="ECO:0000313" key="4">
    <source>
        <dbReference type="EMBL" id="KAG0149887.1"/>
    </source>
</evidence>
<reference evidence="4" key="1">
    <citation type="submission" date="2013-11" db="EMBL/GenBank/DDBJ databases">
        <title>Genome sequence of the fusiform rust pathogen reveals effectors for host alternation and coevolution with pine.</title>
        <authorList>
            <consortium name="DOE Joint Genome Institute"/>
            <person name="Smith K."/>
            <person name="Pendleton A."/>
            <person name="Kubisiak T."/>
            <person name="Anderson C."/>
            <person name="Salamov A."/>
            <person name="Aerts A."/>
            <person name="Riley R."/>
            <person name="Clum A."/>
            <person name="Lindquist E."/>
            <person name="Ence D."/>
            <person name="Campbell M."/>
            <person name="Kronenberg Z."/>
            <person name="Feau N."/>
            <person name="Dhillon B."/>
            <person name="Hamelin R."/>
            <person name="Burleigh J."/>
            <person name="Smith J."/>
            <person name="Yandell M."/>
            <person name="Nelson C."/>
            <person name="Grigoriev I."/>
            <person name="Davis J."/>
        </authorList>
    </citation>
    <scope>NUCLEOTIDE SEQUENCE</scope>
    <source>
        <strain evidence="4">G11</strain>
    </source>
</reference>
<dbReference type="PANTHER" id="PTHR21098">
    <property type="entry name" value="RIBOFLAVIN SYNTHASE ALPHA CHAIN"/>
    <property type="match status" value="1"/>
</dbReference>
<name>A0A9P6TEZ3_9BASI</name>
<evidence type="ECO:0000256" key="1">
    <source>
        <dbReference type="ARBA" id="ARBA00022737"/>
    </source>
</evidence>
<dbReference type="PANTHER" id="PTHR21098:SF0">
    <property type="entry name" value="RIBOFLAVIN SYNTHASE"/>
    <property type="match status" value="1"/>
</dbReference>
<sequence>MFTGLIECIGKVKALTPVNASASTDPWASSVHLTVEDASDVLGDCKIGDSLAVNGTCLTVLDFDSQKFTVGIAPETLRRTNLGSLNENDEVNLERAMRADARFGGHFVQGHVDRTAEIKSITPDGDSLRMVFSFASTTHHENLPLTSLLIPKGYITIDGISLTLCSVSSSTNEDQVFEFEVMLIKHTQLHVALSKKQVGQAVNIEFDCLTKSIARTLMGSISSIVQHAVSQAIASRVLPSTA</sequence>
<dbReference type="InterPro" id="IPR023366">
    <property type="entry name" value="ATP_synth_asu-like_sf"/>
</dbReference>
<dbReference type="PIRSF" id="PIRSF000498">
    <property type="entry name" value="Riboflavin_syn_A"/>
    <property type="match status" value="1"/>
</dbReference>
<dbReference type="FunFam" id="2.40.30.20:FF:000006">
    <property type="entry name" value="Riboflavin synthase, alpha subunit"/>
    <property type="match status" value="1"/>
</dbReference>
<dbReference type="NCBIfam" id="TIGR00187">
    <property type="entry name" value="ribE"/>
    <property type="match status" value="1"/>
</dbReference>
<evidence type="ECO:0000259" key="3">
    <source>
        <dbReference type="PROSITE" id="PS51177"/>
    </source>
</evidence>
<dbReference type="Gene3D" id="2.40.30.20">
    <property type="match status" value="2"/>
</dbReference>